<feature type="transmembrane region" description="Helical" evidence="4">
    <location>
        <begin position="46"/>
        <end position="66"/>
    </location>
</feature>
<feature type="transmembrane region" description="Helical" evidence="4">
    <location>
        <begin position="533"/>
        <end position="553"/>
    </location>
</feature>
<dbReference type="SUPFAM" id="SSF103473">
    <property type="entry name" value="MFS general substrate transporter"/>
    <property type="match status" value="1"/>
</dbReference>
<feature type="transmembrane region" description="Helical" evidence="4">
    <location>
        <begin position="384"/>
        <end position="406"/>
    </location>
</feature>
<name>A0ABT5YKN3_9PROT</name>
<feature type="transmembrane region" description="Helical" evidence="4">
    <location>
        <begin position="464"/>
        <end position="483"/>
    </location>
</feature>
<dbReference type="EMBL" id="JARHUD010000003">
    <property type="protein sequence ID" value="MDF2095511.1"/>
    <property type="molecule type" value="Genomic_DNA"/>
</dbReference>
<keyword evidence="1 4" id="KW-0812">Transmembrane</keyword>
<evidence type="ECO:0000256" key="1">
    <source>
        <dbReference type="ARBA" id="ARBA00022692"/>
    </source>
</evidence>
<protein>
    <recommendedName>
        <fullName evidence="5">Major facilitator superfamily (MFS) profile domain-containing protein</fullName>
    </recommendedName>
</protein>
<evidence type="ECO:0000256" key="2">
    <source>
        <dbReference type="ARBA" id="ARBA00022989"/>
    </source>
</evidence>
<proteinExistence type="predicted"/>
<feature type="transmembrane region" description="Helical" evidence="4">
    <location>
        <begin position="504"/>
        <end position="521"/>
    </location>
</feature>
<feature type="transmembrane region" description="Helical" evidence="4">
    <location>
        <begin position="357"/>
        <end position="377"/>
    </location>
</feature>
<feature type="domain" description="Major facilitator superfamily (MFS) profile" evidence="5">
    <location>
        <begin position="468"/>
        <end position="665"/>
    </location>
</feature>
<keyword evidence="2 4" id="KW-1133">Transmembrane helix</keyword>
<evidence type="ECO:0000256" key="3">
    <source>
        <dbReference type="ARBA" id="ARBA00023136"/>
    </source>
</evidence>
<feature type="transmembrane region" description="Helical" evidence="4">
    <location>
        <begin position="590"/>
        <end position="613"/>
    </location>
</feature>
<feature type="transmembrane region" description="Helical" evidence="4">
    <location>
        <begin position="565"/>
        <end position="584"/>
    </location>
</feature>
<sequence length="665" mass="67480">MAVTDQLPLAPGASVTKGETLDETAEADSRTLLVQTAWTLRLRTRLVLCGLLIVLLTAGLSGWLGLRAVEHRLEGEMISASRTVGNGLVQQFELALEAGIPFDRLTGVEDFLATTTSFDERIGFAALLDGEGAKVAAAGRNNGLVPDRLTTGALNAEAFRPAGHLAVIAPISHQGTTQGYVLVGVGDGLPSQTILAFTTAAALATLALLVLLHEALRATLFKSVERPAEALARLAAALERGDLSRTTWLAAPGSMGRLLLATRHRLAGVNTAFHAFLLSAFAARAGHFEPPVLREITDVVRRGLGPHRLPPVAGAWPVAVAGDGLFRLAAFALLLGEAVLLPGWWNLGALEALSRDAATALLALPLLLAIPLGYNLAGRALAGFAPGMTFTAGALIAAAGQLGLALADTPEAVAALRILGGLGIGMAFHPLGGGVALTRGALLALVAGTGPGFLFLALTGSPNLAPLAALVTAIGGLLVGQSLPERNEATDNASQAHATPRSRPLPLFSLGLLTALLPTLLANRAAGSGPPDIVALLAVVIALAAGVLLSGSLAPALGPVRTRRFAALGGGLCFALAAFLSHTAPSTLHAMAVPALAGAVLAGLLLIAATLTAEAGECRPRSTQNVIALAGGAALGLLAISAFGWPLLFALAAAALLATSLMGRR</sequence>
<accession>A0ABT5YKN3</accession>
<organism evidence="6 7">
    <name type="scientific">Aquibaculum arenosum</name>
    <dbReference type="NCBI Taxonomy" id="3032591"/>
    <lineage>
        <taxon>Bacteria</taxon>
        <taxon>Pseudomonadati</taxon>
        <taxon>Pseudomonadota</taxon>
        <taxon>Alphaproteobacteria</taxon>
        <taxon>Rhodospirillales</taxon>
        <taxon>Rhodovibrionaceae</taxon>
        <taxon>Aquibaculum</taxon>
    </lineage>
</organism>
<feature type="transmembrane region" description="Helical" evidence="4">
    <location>
        <begin position="440"/>
        <end position="458"/>
    </location>
</feature>
<reference evidence="6 7" key="1">
    <citation type="submission" date="2023-03" db="EMBL/GenBank/DDBJ databases">
        <title>Fodinicurvata sp. CAU 1616 isolated from sea sendiment.</title>
        <authorList>
            <person name="Kim W."/>
        </authorList>
    </citation>
    <scope>NUCLEOTIDE SEQUENCE [LARGE SCALE GENOMIC DNA]</scope>
    <source>
        <strain evidence="6 7">CAU 1616</strain>
    </source>
</reference>
<dbReference type="Proteomes" id="UP001215503">
    <property type="component" value="Unassembled WGS sequence"/>
</dbReference>
<dbReference type="PROSITE" id="PS50850">
    <property type="entry name" value="MFS"/>
    <property type="match status" value="1"/>
</dbReference>
<keyword evidence="3 4" id="KW-0472">Membrane</keyword>
<dbReference type="InterPro" id="IPR036259">
    <property type="entry name" value="MFS_trans_sf"/>
</dbReference>
<evidence type="ECO:0000313" key="6">
    <source>
        <dbReference type="EMBL" id="MDF2095511.1"/>
    </source>
</evidence>
<keyword evidence="7" id="KW-1185">Reference proteome</keyword>
<evidence type="ECO:0000313" key="7">
    <source>
        <dbReference type="Proteomes" id="UP001215503"/>
    </source>
</evidence>
<comment type="caution">
    <text evidence="6">The sequence shown here is derived from an EMBL/GenBank/DDBJ whole genome shotgun (WGS) entry which is preliminary data.</text>
</comment>
<gene>
    <name evidence="6" type="ORF">P2G67_05940</name>
</gene>
<feature type="transmembrane region" description="Helical" evidence="4">
    <location>
        <begin position="325"/>
        <end position="345"/>
    </location>
</feature>
<feature type="transmembrane region" description="Helical" evidence="4">
    <location>
        <begin position="194"/>
        <end position="212"/>
    </location>
</feature>
<feature type="transmembrane region" description="Helical" evidence="4">
    <location>
        <begin position="625"/>
        <end position="658"/>
    </location>
</feature>
<dbReference type="RefSeq" id="WP_275821007.1">
    <property type="nucleotide sequence ID" value="NZ_JARHUD010000003.1"/>
</dbReference>
<evidence type="ECO:0000259" key="5">
    <source>
        <dbReference type="PROSITE" id="PS50850"/>
    </source>
</evidence>
<feature type="transmembrane region" description="Helical" evidence="4">
    <location>
        <begin position="412"/>
        <end position="428"/>
    </location>
</feature>
<dbReference type="InterPro" id="IPR020846">
    <property type="entry name" value="MFS_dom"/>
</dbReference>
<evidence type="ECO:0000256" key="4">
    <source>
        <dbReference type="SAM" id="Phobius"/>
    </source>
</evidence>